<dbReference type="Gene3D" id="1.25.10.10">
    <property type="entry name" value="Leucine-rich Repeat Variant"/>
    <property type="match status" value="1"/>
</dbReference>
<dbReference type="InterPro" id="IPR009028">
    <property type="entry name" value="Coatomer/calthrin_app_sub_C"/>
</dbReference>
<dbReference type="SUPFAM" id="SSF55711">
    <property type="entry name" value="Subdomain of clathrin and coatomer appendage domain"/>
    <property type="match status" value="1"/>
</dbReference>
<dbReference type="GO" id="GO:0016192">
    <property type="term" value="P:vesicle-mediated transport"/>
    <property type="evidence" value="ECO:0007669"/>
    <property type="project" value="InterPro"/>
</dbReference>
<comment type="subcellular location">
    <subcellularLocation>
        <location evidence="5">Endomembrane system</location>
        <topology evidence="5">Peripheral membrane protein</topology>
        <orientation evidence="5">Cytoplasmic side</orientation>
    </subcellularLocation>
</comment>
<keyword evidence="2 6" id="KW-0813">Transport</keyword>
<dbReference type="FunFam" id="1.25.10.10:FF:000002">
    <property type="entry name" value="AP complex subunit beta"/>
    <property type="match status" value="1"/>
</dbReference>
<dbReference type="Pfam" id="PF02883">
    <property type="entry name" value="Alpha_adaptinC2"/>
    <property type="match status" value="1"/>
</dbReference>
<sequence>MSDSKYFTTTKKGEMAELKADLQSDKKERKKEAIKKIIANMTVGKDVSSLFADVVNCMQTDNLELKKLVYLYLMNYAKSQPDLAILAVNTFSKDCEDPNPLIRALAVRTMGCIRVDKITEYLCEPLRKCLKDDDPYVRKTAAVCVAKLHDINAQLVEDQGFLDLLKDLLSDSTPMVVANTVAALAEIGEVSSTATALTDLDTSTINKLLTALNECTEWGQVFILDSLAGYEPKDDKEAQSICERVTPRLAHANAAVVLSAVKVLMKFMELLPGDSAYLTSLVKKLAAPLVTLLSAEPEIQFVALRNINLIVQKRSDILKEDIKVFYVKYNDPIYVKLEKLDIMIRLANSTNIANVLAELKEYSTEVDVDFVRKAVRAIGRCAIKVESAAERCVGTLVDLIQTKVTYVVQEAVIVIKDIFRKYPNQYESIIATLCENLDSLDEPEARASMIWILGEYCDRIDSVDELLTTFLDSFADENSQVQLQLLTAIVKLFLKRPADTQQLVQSVLSLATQESDNPDLRDRGYIYWRLLSTDPAAAKDVVLAEKPTISEETDLLEPALLDELICQISTLASVYHKPPSAFVEGKVPTPTSNKLINQANNTTSAAESTEEPVEDGVAAPPQEQAAVIPSAVEDSLIGDLLSMDLPSTSYNAPPASAGDGLGELDLLGDLSGLQIGGGYGGGMIGGQTGVGGIFGGTGLPGMGGGMGGGGGGGGGGIDLFGGLGGQGPNPGIMFQGGPISLPKQEWLPAARGKGMEILGTFVRRGGQIYADMTFNNKAMQMMADFAIQFNKNSFGLAPGPLAVNSPLMPNSTASTLLPITPGGLVMKMTPLTQLQVAIKNNVDVFYFSVNMPTHVLFSEDGAMDRKVFLATWKEIPQSNEVQASVDNVSLTPDQVQQKLETNNVFLIARRQVDVGGLNQELMYMSLKFINNIWVLIEVKAAPGSTTVGLALKTSAMDVIPGVLEAFKSILHA</sequence>
<evidence type="ECO:0000313" key="9">
    <source>
        <dbReference type="EMBL" id="CAI8010426.1"/>
    </source>
</evidence>
<dbReference type="Gene3D" id="2.60.40.1150">
    <property type="match status" value="1"/>
</dbReference>
<evidence type="ECO:0000256" key="3">
    <source>
        <dbReference type="ARBA" id="ARBA00022927"/>
    </source>
</evidence>
<evidence type="ECO:0000313" key="10">
    <source>
        <dbReference type="Proteomes" id="UP001174909"/>
    </source>
</evidence>
<feature type="domain" description="Clathrin adaptor alpha/beta/gamma-adaptin appendage Ig-like subdomain" evidence="7">
    <location>
        <begin position="739"/>
        <end position="848"/>
    </location>
</feature>
<evidence type="ECO:0000259" key="7">
    <source>
        <dbReference type="SMART" id="SM00809"/>
    </source>
</evidence>
<dbReference type="PANTHER" id="PTHR11134">
    <property type="entry name" value="ADAPTOR COMPLEX SUBUNIT BETA FAMILY MEMBER"/>
    <property type="match status" value="1"/>
</dbReference>
<dbReference type="SMART" id="SM00809">
    <property type="entry name" value="Alpha_adaptinC2"/>
    <property type="match status" value="1"/>
</dbReference>
<feature type="domain" description="Beta-adaptin appendage C-terminal subdomain" evidence="8">
    <location>
        <begin position="857"/>
        <end position="971"/>
    </location>
</feature>
<dbReference type="InterPro" id="IPR002553">
    <property type="entry name" value="Clathrin/coatomer_adapt-like_N"/>
</dbReference>
<dbReference type="GO" id="GO:0012505">
    <property type="term" value="C:endomembrane system"/>
    <property type="evidence" value="ECO:0007669"/>
    <property type="project" value="UniProtKB-SubCell"/>
</dbReference>
<reference evidence="9" key="1">
    <citation type="submission" date="2023-03" db="EMBL/GenBank/DDBJ databases">
        <authorList>
            <person name="Steffen K."/>
            <person name="Cardenas P."/>
        </authorList>
    </citation>
    <scope>NUCLEOTIDE SEQUENCE</scope>
</reference>
<dbReference type="InterPro" id="IPR013037">
    <property type="entry name" value="Clathrin_b-adaptin_app_Ig-like"/>
</dbReference>
<evidence type="ECO:0000256" key="6">
    <source>
        <dbReference type="PIRNR" id="PIRNR002291"/>
    </source>
</evidence>
<name>A0AA35RGT6_GEOBA</name>
<keyword evidence="4 6" id="KW-0472">Membrane</keyword>
<dbReference type="InterPro" id="IPR026739">
    <property type="entry name" value="AP_beta"/>
</dbReference>
<keyword evidence="3 6" id="KW-0653">Protein transport</keyword>
<dbReference type="InterPro" id="IPR013041">
    <property type="entry name" value="Clathrin_app_Ig-like_sf"/>
</dbReference>
<dbReference type="PIRSF" id="PIRSF002291">
    <property type="entry name" value="AP_complex_beta"/>
    <property type="match status" value="1"/>
</dbReference>
<dbReference type="InterPro" id="IPR016024">
    <property type="entry name" value="ARM-type_fold"/>
</dbReference>
<dbReference type="GO" id="GO:0030276">
    <property type="term" value="F:clathrin binding"/>
    <property type="evidence" value="ECO:0007669"/>
    <property type="project" value="InterPro"/>
</dbReference>
<evidence type="ECO:0000256" key="4">
    <source>
        <dbReference type="ARBA" id="ARBA00023136"/>
    </source>
</evidence>
<accession>A0AA35RGT6</accession>
<dbReference type="AlphaFoldDB" id="A0AA35RGT6"/>
<dbReference type="Proteomes" id="UP001174909">
    <property type="component" value="Unassembled WGS sequence"/>
</dbReference>
<evidence type="ECO:0000256" key="5">
    <source>
        <dbReference type="ARBA" id="ARBA00029433"/>
    </source>
</evidence>
<dbReference type="SMART" id="SM01020">
    <property type="entry name" value="B2-adapt-app_C"/>
    <property type="match status" value="1"/>
</dbReference>
<proteinExistence type="inferred from homology"/>
<dbReference type="GO" id="GO:0030131">
    <property type="term" value="C:clathrin adaptor complex"/>
    <property type="evidence" value="ECO:0007669"/>
    <property type="project" value="InterPro"/>
</dbReference>
<evidence type="ECO:0000259" key="8">
    <source>
        <dbReference type="SMART" id="SM01020"/>
    </source>
</evidence>
<dbReference type="InterPro" id="IPR015151">
    <property type="entry name" value="B-adaptin_app_sub_C"/>
</dbReference>
<dbReference type="InterPro" id="IPR011989">
    <property type="entry name" value="ARM-like"/>
</dbReference>
<dbReference type="SUPFAM" id="SSF49348">
    <property type="entry name" value="Clathrin adaptor appendage domain"/>
    <property type="match status" value="1"/>
</dbReference>
<comment type="similarity">
    <text evidence="1 6">Belongs to the adaptor complexes large subunit family.</text>
</comment>
<dbReference type="InterPro" id="IPR008152">
    <property type="entry name" value="Clathrin_a/b/g-adaptin_app_Ig"/>
</dbReference>
<dbReference type="Pfam" id="PF01602">
    <property type="entry name" value="Adaptin_N"/>
    <property type="match status" value="1"/>
</dbReference>
<comment type="caution">
    <text evidence="9">The sequence shown here is derived from an EMBL/GenBank/DDBJ whole genome shotgun (WGS) entry which is preliminary data.</text>
</comment>
<gene>
    <name evidence="9" type="ORF">GBAR_LOCUS6872</name>
</gene>
<organism evidence="9 10">
    <name type="scientific">Geodia barretti</name>
    <name type="common">Barrett's horny sponge</name>
    <dbReference type="NCBI Taxonomy" id="519541"/>
    <lineage>
        <taxon>Eukaryota</taxon>
        <taxon>Metazoa</taxon>
        <taxon>Porifera</taxon>
        <taxon>Demospongiae</taxon>
        <taxon>Heteroscleromorpha</taxon>
        <taxon>Tetractinellida</taxon>
        <taxon>Astrophorina</taxon>
        <taxon>Geodiidae</taxon>
        <taxon>Geodia</taxon>
    </lineage>
</organism>
<dbReference type="InterPro" id="IPR012295">
    <property type="entry name" value="TBP_dom_sf"/>
</dbReference>
<dbReference type="SUPFAM" id="SSF48371">
    <property type="entry name" value="ARM repeat"/>
    <property type="match status" value="1"/>
</dbReference>
<evidence type="ECO:0000256" key="2">
    <source>
        <dbReference type="ARBA" id="ARBA00022448"/>
    </source>
</evidence>
<dbReference type="InterPro" id="IPR016342">
    <property type="entry name" value="AP_complex_bsu_1_2_4"/>
</dbReference>
<dbReference type="FunFam" id="2.60.40.1150:FF:000001">
    <property type="entry name" value="AP complex subunit beta"/>
    <property type="match status" value="1"/>
</dbReference>
<dbReference type="Gene3D" id="3.30.310.10">
    <property type="entry name" value="TATA-Binding Protein"/>
    <property type="match status" value="1"/>
</dbReference>
<protein>
    <recommendedName>
        <fullName evidence="6">AP complex subunit beta</fullName>
    </recommendedName>
</protein>
<evidence type="ECO:0000256" key="1">
    <source>
        <dbReference type="ARBA" id="ARBA00006613"/>
    </source>
</evidence>
<dbReference type="Pfam" id="PF09066">
    <property type="entry name" value="B2-adapt-app_C"/>
    <property type="match status" value="1"/>
</dbReference>
<dbReference type="EMBL" id="CASHTH010001034">
    <property type="protein sequence ID" value="CAI8010426.1"/>
    <property type="molecule type" value="Genomic_DNA"/>
</dbReference>
<keyword evidence="10" id="KW-1185">Reference proteome</keyword>
<dbReference type="GO" id="GO:0006886">
    <property type="term" value="P:intracellular protein transport"/>
    <property type="evidence" value="ECO:0007669"/>
    <property type="project" value="InterPro"/>
</dbReference>